<gene>
    <name evidence="3" type="ORF">JXQ802_LOCUS49380</name>
    <name evidence="2" type="ORF">PYM288_LOCUS33282</name>
</gene>
<evidence type="ECO:0000313" key="5">
    <source>
        <dbReference type="Proteomes" id="UP000663870"/>
    </source>
</evidence>
<evidence type="ECO:0000313" key="4">
    <source>
        <dbReference type="Proteomes" id="UP000663854"/>
    </source>
</evidence>
<feature type="domain" description="MULE transposase" evidence="1">
    <location>
        <begin position="124"/>
        <end position="221"/>
    </location>
</feature>
<dbReference type="InterPro" id="IPR018289">
    <property type="entry name" value="MULE_transposase_dom"/>
</dbReference>
<reference evidence="2" key="1">
    <citation type="submission" date="2021-02" db="EMBL/GenBank/DDBJ databases">
        <authorList>
            <person name="Nowell W R."/>
        </authorList>
    </citation>
    <scope>NUCLEOTIDE SEQUENCE</scope>
</reference>
<organism evidence="2 4">
    <name type="scientific">Rotaria sordida</name>
    <dbReference type="NCBI Taxonomy" id="392033"/>
    <lineage>
        <taxon>Eukaryota</taxon>
        <taxon>Metazoa</taxon>
        <taxon>Spiralia</taxon>
        <taxon>Gnathifera</taxon>
        <taxon>Rotifera</taxon>
        <taxon>Eurotatoria</taxon>
        <taxon>Bdelloidea</taxon>
        <taxon>Philodinida</taxon>
        <taxon>Philodinidae</taxon>
        <taxon>Rotaria</taxon>
    </lineage>
</organism>
<name>A0A815IK19_9BILA</name>
<dbReference type="Proteomes" id="UP000663854">
    <property type="component" value="Unassembled WGS sequence"/>
</dbReference>
<dbReference type="Pfam" id="PF10551">
    <property type="entry name" value="MULE"/>
    <property type="match status" value="1"/>
</dbReference>
<evidence type="ECO:0000259" key="1">
    <source>
        <dbReference type="Pfam" id="PF10551"/>
    </source>
</evidence>
<proteinExistence type="predicted"/>
<evidence type="ECO:0000313" key="3">
    <source>
        <dbReference type="EMBL" id="CAF1610902.1"/>
    </source>
</evidence>
<dbReference type="EMBL" id="CAJNOL010005861">
    <property type="protein sequence ID" value="CAF1610902.1"/>
    <property type="molecule type" value="Genomic_DNA"/>
</dbReference>
<protein>
    <recommendedName>
        <fullName evidence="1">MULE transposase domain-containing protein</fullName>
    </recommendedName>
</protein>
<dbReference type="EMBL" id="CAJNOH010004434">
    <property type="protein sequence ID" value="CAF1369428.1"/>
    <property type="molecule type" value="Genomic_DNA"/>
</dbReference>
<accession>A0A815IK19</accession>
<keyword evidence="5" id="KW-1185">Reference proteome</keyword>
<evidence type="ECO:0000313" key="2">
    <source>
        <dbReference type="EMBL" id="CAF1369428.1"/>
    </source>
</evidence>
<dbReference type="Proteomes" id="UP000663870">
    <property type="component" value="Unassembled WGS sequence"/>
</dbReference>
<sequence length="289" mass="33463">MCAVIGCTIRIQTDENDIYLCGGKGIHDHEGSSDLIDTIHLRQQIKQRIVNELTPTTFPTNHEISRQKILPPLPQSCLFTIPDPYKLTVGGKRFLLFDESRVRRERLLIYASDLQLEILFKSSVVYMDGTFSKTPPHFYQVYIIHGVNYDICIPCVFVLMLNKKNSTYRQIFFELKQLALERQTSFSPNLIVTDFESGVLSVVKIEFPASRHYGYHFHYNQCIFRQIQHLGPQGEYSRNELIRVLCRKLMALALMPCDLVLAGYDEIRNDVQSLSNSPMEQLLTYFENQ</sequence>
<comment type="caution">
    <text evidence="2">The sequence shown here is derived from an EMBL/GenBank/DDBJ whole genome shotgun (WGS) entry which is preliminary data.</text>
</comment>
<dbReference type="AlphaFoldDB" id="A0A815IK19"/>